<sequence>MTSIVLASTSPYRKMLLEKVLPQFACAAPEVDEAPLPDESAQHLVERLAIAKAKALQEHYPEHVLIGSDQVAVVNGAILGKPGTAANAIAQLRAAQGQTVTFYTGLAVYDSAEQRLQSCVEPFEVRFRQLSDDEIAGYVALEQPLNCAGSFKSEGLGISLFSAMRGDDPNSLIGLPLIRLLAMLREWGINPLLANKRTAP</sequence>
<evidence type="ECO:0000256" key="8">
    <source>
        <dbReference type="ARBA" id="ARBA00068163"/>
    </source>
</evidence>
<evidence type="ECO:0000256" key="6">
    <source>
        <dbReference type="ARBA" id="ARBA00053369"/>
    </source>
</evidence>
<comment type="catalytic activity">
    <reaction evidence="5 9">
        <text>N(7)-methyl-GTP + H2O = N(7)-methyl-GMP + diphosphate + H(+)</text>
        <dbReference type="Rhea" id="RHEA:58744"/>
        <dbReference type="ChEBI" id="CHEBI:15377"/>
        <dbReference type="ChEBI" id="CHEBI:15378"/>
        <dbReference type="ChEBI" id="CHEBI:33019"/>
        <dbReference type="ChEBI" id="CHEBI:58285"/>
        <dbReference type="ChEBI" id="CHEBI:87133"/>
    </reaction>
</comment>
<dbReference type="STRING" id="1122124.GCA_000423165_01175"/>
<gene>
    <name evidence="10" type="ORF">CWI80_01105</name>
</gene>
<keyword evidence="2 9" id="KW-0963">Cytoplasm</keyword>
<evidence type="ECO:0000256" key="3">
    <source>
        <dbReference type="ARBA" id="ARBA00022801"/>
    </source>
</evidence>
<dbReference type="RefSeq" id="WP_026862143.1">
    <property type="nucleotide sequence ID" value="NZ_JAHVIQ010000001.1"/>
</dbReference>
<feature type="site" description="Important for substrate specificity" evidence="9">
    <location>
        <position position="12"/>
    </location>
</feature>
<keyword evidence="3 9" id="KW-0378">Hydrolase</keyword>
<evidence type="ECO:0000313" key="10">
    <source>
        <dbReference type="EMBL" id="RUO73991.1"/>
    </source>
</evidence>
<organism evidence="10 11">
    <name type="scientific">Pseudidiomarina sediminum</name>
    <dbReference type="NCBI Taxonomy" id="431675"/>
    <lineage>
        <taxon>Bacteria</taxon>
        <taxon>Pseudomonadati</taxon>
        <taxon>Pseudomonadota</taxon>
        <taxon>Gammaproteobacteria</taxon>
        <taxon>Alteromonadales</taxon>
        <taxon>Idiomarinaceae</taxon>
        <taxon>Pseudidiomarina</taxon>
    </lineage>
</organism>
<comment type="cofactor">
    <cofactor evidence="9">
        <name>a divalent metal cation</name>
        <dbReference type="ChEBI" id="CHEBI:60240"/>
    </cofactor>
</comment>
<accession>A0A432Z823</accession>
<dbReference type="Proteomes" id="UP000287022">
    <property type="component" value="Unassembled WGS sequence"/>
</dbReference>
<dbReference type="Gene3D" id="3.90.950.10">
    <property type="match status" value="1"/>
</dbReference>
<evidence type="ECO:0000256" key="9">
    <source>
        <dbReference type="HAMAP-Rule" id="MF_00528"/>
    </source>
</evidence>
<dbReference type="InterPro" id="IPR029001">
    <property type="entry name" value="ITPase-like_fam"/>
</dbReference>
<feature type="site" description="Important for substrate specificity" evidence="9">
    <location>
        <position position="154"/>
    </location>
</feature>
<dbReference type="InterPro" id="IPR003697">
    <property type="entry name" value="Maf-like"/>
</dbReference>
<proteinExistence type="inferred from homology"/>
<dbReference type="NCBIfam" id="TIGR00172">
    <property type="entry name" value="maf"/>
    <property type="match status" value="1"/>
</dbReference>
<keyword evidence="4 9" id="KW-0546">Nucleotide metabolism</keyword>
<dbReference type="AlphaFoldDB" id="A0A432Z823"/>
<name>A0A432Z823_9GAMM</name>
<comment type="subcellular location">
    <subcellularLocation>
        <location evidence="1 9">Cytoplasm</location>
    </subcellularLocation>
</comment>
<dbReference type="GO" id="GO:0009117">
    <property type="term" value="P:nucleotide metabolic process"/>
    <property type="evidence" value="ECO:0007669"/>
    <property type="project" value="UniProtKB-KW"/>
</dbReference>
<evidence type="ECO:0000256" key="1">
    <source>
        <dbReference type="ARBA" id="ARBA00004496"/>
    </source>
</evidence>
<feature type="site" description="Important for substrate specificity" evidence="9">
    <location>
        <position position="70"/>
    </location>
</feature>
<evidence type="ECO:0000256" key="5">
    <source>
        <dbReference type="ARBA" id="ARBA00050213"/>
    </source>
</evidence>
<dbReference type="PANTHER" id="PTHR43213:SF10">
    <property type="entry name" value="7-METHYL-GTP PYROPHOSPHATASE"/>
    <property type="match status" value="1"/>
</dbReference>
<dbReference type="SUPFAM" id="SSF52972">
    <property type="entry name" value="ITPase-like"/>
    <property type="match status" value="1"/>
</dbReference>
<evidence type="ECO:0000256" key="7">
    <source>
        <dbReference type="ARBA" id="ARBA00060749"/>
    </source>
</evidence>
<dbReference type="EMBL" id="PIQE01000001">
    <property type="protein sequence ID" value="RUO73991.1"/>
    <property type="molecule type" value="Genomic_DNA"/>
</dbReference>
<comment type="caution">
    <text evidence="10">The sequence shown here is derived from an EMBL/GenBank/DDBJ whole genome shotgun (WGS) entry which is preliminary data.</text>
</comment>
<dbReference type="EC" id="3.6.1.-" evidence="9"/>
<keyword evidence="11" id="KW-1185">Reference proteome</keyword>
<reference evidence="11" key="1">
    <citation type="journal article" date="2018" name="Front. Microbiol.">
        <title>Genome-Based Analysis Reveals the Taxonomy and Diversity of the Family Idiomarinaceae.</title>
        <authorList>
            <person name="Liu Y."/>
            <person name="Lai Q."/>
            <person name="Shao Z."/>
        </authorList>
    </citation>
    <scope>NUCLEOTIDE SEQUENCE [LARGE SCALE GENOMIC DNA]</scope>
    <source>
        <strain evidence="11">c121</strain>
    </source>
</reference>
<dbReference type="GO" id="GO:0047429">
    <property type="term" value="F:nucleoside triphosphate diphosphatase activity"/>
    <property type="evidence" value="ECO:0007669"/>
    <property type="project" value="InterPro"/>
</dbReference>
<comment type="similarity">
    <text evidence="7 9">Belongs to the Maf family. YceF subfamily.</text>
</comment>
<feature type="active site" description="Proton acceptor" evidence="9">
    <location>
        <position position="69"/>
    </location>
</feature>
<dbReference type="Pfam" id="PF02545">
    <property type="entry name" value="Maf"/>
    <property type="match status" value="1"/>
</dbReference>
<dbReference type="CDD" id="cd00555">
    <property type="entry name" value="Maf"/>
    <property type="match status" value="1"/>
</dbReference>
<comment type="function">
    <text evidence="6 9">Nucleoside triphosphate pyrophosphatase that hydrolyzes 7-methyl-GTP (m(7)GTP). May have a dual role in cell division arrest and in preventing the incorporation of modified nucleotides into cellular nucleic acids.</text>
</comment>
<comment type="caution">
    <text evidence="9">Lacks conserved residue(s) required for the propagation of feature annotation.</text>
</comment>
<dbReference type="PANTHER" id="PTHR43213">
    <property type="entry name" value="BIFUNCTIONAL DTTP/UTP PYROPHOSPHATASE/METHYLTRANSFERASE PROTEIN-RELATED"/>
    <property type="match status" value="1"/>
</dbReference>
<dbReference type="GO" id="GO:0005737">
    <property type="term" value="C:cytoplasm"/>
    <property type="evidence" value="ECO:0007669"/>
    <property type="project" value="UniProtKB-SubCell"/>
</dbReference>
<evidence type="ECO:0000313" key="11">
    <source>
        <dbReference type="Proteomes" id="UP000287022"/>
    </source>
</evidence>
<evidence type="ECO:0000256" key="4">
    <source>
        <dbReference type="ARBA" id="ARBA00023080"/>
    </source>
</evidence>
<dbReference type="HAMAP" id="MF_00528">
    <property type="entry name" value="Maf"/>
    <property type="match status" value="1"/>
</dbReference>
<dbReference type="FunFam" id="3.90.950.10:FF:000005">
    <property type="entry name" value="7-methyl-GTP pyrophosphatase"/>
    <property type="match status" value="1"/>
</dbReference>
<dbReference type="PIRSF" id="PIRSF006305">
    <property type="entry name" value="Maf"/>
    <property type="match status" value="1"/>
</dbReference>
<protein>
    <recommendedName>
        <fullName evidence="8 9">7-methyl-GTP pyrophosphatase</fullName>
        <shortName evidence="9">m(7)GTP pyrophosphatase</shortName>
        <ecNumber evidence="9">3.6.1.-</ecNumber>
    </recommendedName>
</protein>
<evidence type="ECO:0000256" key="2">
    <source>
        <dbReference type="ARBA" id="ARBA00022490"/>
    </source>
</evidence>